<dbReference type="Proteomes" id="UP000827718">
    <property type="component" value="Segment"/>
</dbReference>
<dbReference type="EMBL" id="MW147598">
    <property type="protein sequence ID" value="QQO90938.1"/>
    <property type="molecule type" value="Genomic_DNA"/>
</dbReference>
<protein>
    <submittedName>
        <fullName evidence="1">Uncharacterized protein</fullName>
    </submittedName>
</protein>
<organism evidence="1 2">
    <name type="scientific">Yersinia phage PYps23T</name>
    <dbReference type="NCBI Taxonomy" id="2801356"/>
    <lineage>
        <taxon>Viruses</taxon>
        <taxon>Duplodnaviria</taxon>
        <taxon>Heunggongvirae</taxon>
        <taxon>Uroviricota</taxon>
        <taxon>Caudoviricetes</taxon>
        <taxon>Chaseviridae</taxon>
        <taxon>Cleopatravirinae</taxon>
        <taxon>Carltongylesvirus</taxon>
        <taxon>Carltongylesvirus PYps23T</taxon>
    </lineage>
</organism>
<gene>
    <name evidence="1" type="ORF">ORF019</name>
</gene>
<accession>A0AAE7TQR9</accession>
<keyword evidence="2" id="KW-1185">Reference proteome</keyword>
<sequence>MKLKYITIYTLALIVLAFFSFESKASTKNFKCGAYALVIDNIGDSQPLIASIIPEAGVWMEVPSDEPNPATVLFYNIKDSRFAALFINHEDKLVLQIFRDGDFLKANYPVLSTSCMEKK</sequence>
<evidence type="ECO:0000313" key="2">
    <source>
        <dbReference type="Proteomes" id="UP000827718"/>
    </source>
</evidence>
<proteinExistence type="predicted"/>
<reference evidence="1 2" key="1">
    <citation type="submission" date="2020-10" db="EMBL/GenBank/DDBJ databases">
        <title>Genome sequence of Yersinia pseudotuberculosis phages.</title>
        <authorList>
            <person name="Hammerl J.A."/>
            <person name="Hertwig S."/>
        </authorList>
    </citation>
    <scope>NUCLEOTIDE SEQUENCE [LARGE SCALE GENOMIC DNA]</scope>
</reference>
<name>A0AAE7TQR9_9CAUD</name>
<evidence type="ECO:0000313" key="1">
    <source>
        <dbReference type="EMBL" id="QQO90938.1"/>
    </source>
</evidence>